<keyword evidence="2" id="KW-1185">Reference proteome</keyword>
<evidence type="ECO:0000313" key="1">
    <source>
        <dbReference type="EMBL" id="UVF18235.1"/>
    </source>
</evidence>
<dbReference type="Proteomes" id="UP001017257">
    <property type="component" value="Chromosome"/>
</dbReference>
<organism evidence="1 2">
    <name type="scientific">Microvirga terrae</name>
    <dbReference type="NCBI Taxonomy" id="2740529"/>
    <lineage>
        <taxon>Bacteria</taxon>
        <taxon>Pseudomonadati</taxon>
        <taxon>Pseudomonadota</taxon>
        <taxon>Alphaproteobacteria</taxon>
        <taxon>Hyphomicrobiales</taxon>
        <taxon>Methylobacteriaceae</taxon>
        <taxon>Microvirga</taxon>
    </lineage>
</organism>
<sequence length="70" mass="7765">MALGLSLLRWSPDGFWRATPRELAAAWEGLHGARRTEPASRGDLGRLMEAFPDGDAIRDRESLPRQTTSS</sequence>
<protein>
    <submittedName>
        <fullName evidence="1">Phage tail assembly chaperone</fullName>
    </submittedName>
</protein>
<proteinExistence type="predicted"/>
<reference evidence="1" key="1">
    <citation type="submission" date="2022-08" db="EMBL/GenBank/DDBJ databases">
        <title>Microvirga terrae sp. nov., isolated from soil.</title>
        <authorList>
            <person name="Kim K.H."/>
            <person name="Seo Y.L."/>
            <person name="Kim J.M."/>
            <person name="Lee J.K."/>
            <person name="Han D.M."/>
            <person name="Jeon C.O."/>
        </authorList>
    </citation>
    <scope>NUCLEOTIDE SEQUENCE</scope>
    <source>
        <strain evidence="1">R24</strain>
    </source>
</reference>
<dbReference type="RefSeq" id="WP_173946994.1">
    <property type="nucleotide sequence ID" value="NZ_CP102845.1"/>
</dbReference>
<dbReference type="EMBL" id="CP102845">
    <property type="protein sequence ID" value="UVF18235.1"/>
    <property type="molecule type" value="Genomic_DNA"/>
</dbReference>
<dbReference type="Pfam" id="PF09550">
    <property type="entry name" value="Phage_TAC_6"/>
    <property type="match status" value="1"/>
</dbReference>
<dbReference type="InterPro" id="IPR019056">
    <property type="entry name" value="Phage_TAC_6"/>
</dbReference>
<accession>A0ABY5RLX4</accession>
<name>A0ABY5RLX4_9HYPH</name>
<evidence type="ECO:0000313" key="2">
    <source>
        <dbReference type="Proteomes" id="UP001017257"/>
    </source>
</evidence>
<gene>
    <name evidence="1" type="ORF">HPT29_017180</name>
</gene>